<dbReference type="EMBL" id="JAVDVQ010000029">
    <property type="protein sequence ID" value="MDR7084715.1"/>
    <property type="molecule type" value="Genomic_DNA"/>
</dbReference>
<evidence type="ECO:0000313" key="6">
    <source>
        <dbReference type="Proteomes" id="UP001252243"/>
    </source>
</evidence>
<dbReference type="RefSeq" id="WP_310061547.1">
    <property type="nucleotide sequence ID" value="NZ_JAVDVQ010000029.1"/>
</dbReference>
<evidence type="ECO:0000256" key="2">
    <source>
        <dbReference type="ARBA" id="ARBA00022741"/>
    </source>
</evidence>
<gene>
    <name evidence="5" type="ORF">J2X01_004031</name>
</gene>
<dbReference type="PROSITE" id="PS50893">
    <property type="entry name" value="ABC_TRANSPORTER_2"/>
    <property type="match status" value="1"/>
</dbReference>
<proteinExistence type="predicted"/>
<dbReference type="Pfam" id="PF00005">
    <property type="entry name" value="ABC_tran"/>
    <property type="match status" value="1"/>
</dbReference>
<evidence type="ECO:0000256" key="3">
    <source>
        <dbReference type="ARBA" id="ARBA00022840"/>
    </source>
</evidence>
<organism evidence="5 6">
    <name type="scientific">Arthrobacter ginsengisoli</name>
    <dbReference type="NCBI Taxonomy" id="1356565"/>
    <lineage>
        <taxon>Bacteria</taxon>
        <taxon>Bacillati</taxon>
        <taxon>Actinomycetota</taxon>
        <taxon>Actinomycetes</taxon>
        <taxon>Micrococcales</taxon>
        <taxon>Micrococcaceae</taxon>
        <taxon>Arthrobacter</taxon>
    </lineage>
</organism>
<accession>A0ABU1UHV7</accession>
<keyword evidence="3 5" id="KW-0067">ATP-binding</keyword>
<dbReference type="InterPro" id="IPR003593">
    <property type="entry name" value="AAA+_ATPase"/>
</dbReference>
<dbReference type="PROSITE" id="PS00211">
    <property type="entry name" value="ABC_TRANSPORTER_1"/>
    <property type="match status" value="1"/>
</dbReference>
<evidence type="ECO:0000313" key="5">
    <source>
        <dbReference type="EMBL" id="MDR7084715.1"/>
    </source>
</evidence>
<dbReference type="InterPro" id="IPR050166">
    <property type="entry name" value="ABC_transporter_ATP-bind"/>
</dbReference>
<dbReference type="GO" id="GO:0005524">
    <property type="term" value="F:ATP binding"/>
    <property type="evidence" value="ECO:0007669"/>
    <property type="project" value="UniProtKB-KW"/>
</dbReference>
<dbReference type="SUPFAM" id="SSF52540">
    <property type="entry name" value="P-loop containing nucleoside triphosphate hydrolases"/>
    <property type="match status" value="1"/>
</dbReference>
<protein>
    <submittedName>
        <fullName evidence="5">NitT/TauT family transport system ATP-binding protein</fullName>
    </submittedName>
</protein>
<dbReference type="InterPro" id="IPR027417">
    <property type="entry name" value="P-loop_NTPase"/>
</dbReference>
<sequence>MDYPVTSASSTLLTFADKDVQKETSRSDGAAVSLRSVSKDFDSEAGTIRIINDVSFTVKPGEFVVLVGRSGCGKTTILNMLAGLYPPTSGAVEIFADSPQNARRRLGYMLANDALMPWRSAVRNVELGLEILGMPKKERRKKALSMLTDVGLGHAAGRLPWQLSHGMRQRVALARTWARDPGLLLMDEPFSALDAQTRTDVQATFLNVWQGSNAAVVLVTHDLSEALLLADRVIMLGDGKILREVRPPFERPRDLPSIASSDTFRDLLNELRELLN</sequence>
<keyword evidence="2" id="KW-0547">Nucleotide-binding</keyword>
<reference evidence="5 6" key="1">
    <citation type="submission" date="2023-07" db="EMBL/GenBank/DDBJ databases">
        <title>Sorghum-associated microbial communities from plants grown in Nebraska, USA.</title>
        <authorList>
            <person name="Schachtman D."/>
        </authorList>
    </citation>
    <scope>NUCLEOTIDE SEQUENCE [LARGE SCALE GENOMIC DNA]</scope>
    <source>
        <strain evidence="5 6">BE167</strain>
    </source>
</reference>
<dbReference type="CDD" id="cd03293">
    <property type="entry name" value="ABC_NrtD_SsuB_transporters"/>
    <property type="match status" value="1"/>
</dbReference>
<feature type="domain" description="ABC transporter" evidence="4">
    <location>
        <begin position="32"/>
        <end position="263"/>
    </location>
</feature>
<dbReference type="InterPro" id="IPR017871">
    <property type="entry name" value="ABC_transporter-like_CS"/>
</dbReference>
<dbReference type="PANTHER" id="PTHR42788">
    <property type="entry name" value="TAURINE IMPORT ATP-BINDING PROTEIN-RELATED"/>
    <property type="match status" value="1"/>
</dbReference>
<dbReference type="Proteomes" id="UP001252243">
    <property type="component" value="Unassembled WGS sequence"/>
</dbReference>
<dbReference type="Gene3D" id="3.40.50.300">
    <property type="entry name" value="P-loop containing nucleotide triphosphate hydrolases"/>
    <property type="match status" value="1"/>
</dbReference>
<keyword evidence="6" id="KW-1185">Reference proteome</keyword>
<comment type="caution">
    <text evidence="5">The sequence shown here is derived from an EMBL/GenBank/DDBJ whole genome shotgun (WGS) entry which is preliminary data.</text>
</comment>
<evidence type="ECO:0000259" key="4">
    <source>
        <dbReference type="PROSITE" id="PS50893"/>
    </source>
</evidence>
<evidence type="ECO:0000256" key="1">
    <source>
        <dbReference type="ARBA" id="ARBA00022448"/>
    </source>
</evidence>
<name>A0ABU1UHV7_9MICC</name>
<dbReference type="InterPro" id="IPR003439">
    <property type="entry name" value="ABC_transporter-like_ATP-bd"/>
</dbReference>
<dbReference type="SMART" id="SM00382">
    <property type="entry name" value="AAA"/>
    <property type="match status" value="1"/>
</dbReference>
<dbReference type="PANTHER" id="PTHR42788:SF13">
    <property type="entry name" value="ALIPHATIC SULFONATES IMPORT ATP-BINDING PROTEIN SSUB"/>
    <property type="match status" value="1"/>
</dbReference>
<keyword evidence="1" id="KW-0813">Transport</keyword>